<feature type="domain" description="Prepilin type IV endopeptidase peptidase" evidence="4">
    <location>
        <begin position="35"/>
        <end position="142"/>
    </location>
</feature>
<keyword evidence="3" id="KW-0472">Membrane</keyword>
<dbReference type="InterPro" id="IPR000045">
    <property type="entry name" value="Prepilin_IV_endopep_pep"/>
</dbReference>
<evidence type="ECO:0000256" key="1">
    <source>
        <dbReference type="ARBA" id="ARBA00005801"/>
    </source>
</evidence>
<dbReference type="GO" id="GO:0006465">
    <property type="term" value="P:signal peptide processing"/>
    <property type="evidence" value="ECO:0007669"/>
    <property type="project" value="TreeGrafter"/>
</dbReference>
<feature type="transmembrane region" description="Helical" evidence="3">
    <location>
        <begin position="158"/>
        <end position="181"/>
    </location>
</feature>
<dbReference type="InterPro" id="IPR014032">
    <property type="entry name" value="Peptidase_A24A_bac"/>
</dbReference>
<dbReference type="PANTHER" id="PTHR30487">
    <property type="entry name" value="TYPE 4 PREPILIN-LIKE PROTEINS LEADER PEPTIDE-PROCESSING ENZYME"/>
    <property type="match status" value="1"/>
</dbReference>
<organism evidence="5 6">
    <name type="scientific">Paenibacillus prosopidis</name>
    <dbReference type="NCBI Taxonomy" id="630520"/>
    <lineage>
        <taxon>Bacteria</taxon>
        <taxon>Bacillati</taxon>
        <taxon>Bacillota</taxon>
        <taxon>Bacilli</taxon>
        <taxon>Bacillales</taxon>
        <taxon>Paenibacillaceae</taxon>
        <taxon>Paenibacillus</taxon>
    </lineage>
</organism>
<dbReference type="Pfam" id="PF01478">
    <property type="entry name" value="Peptidase_A24"/>
    <property type="match status" value="1"/>
</dbReference>
<dbReference type="EMBL" id="QPJD01000034">
    <property type="protein sequence ID" value="RCW40534.1"/>
    <property type="molecule type" value="Genomic_DNA"/>
</dbReference>
<dbReference type="InterPro" id="IPR050882">
    <property type="entry name" value="Prepilin_peptidase/N-MTase"/>
</dbReference>
<evidence type="ECO:0000256" key="3">
    <source>
        <dbReference type="SAM" id="Phobius"/>
    </source>
</evidence>
<evidence type="ECO:0000259" key="4">
    <source>
        <dbReference type="Pfam" id="PF01478"/>
    </source>
</evidence>
<accession>A0A368VGS3</accession>
<evidence type="ECO:0000313" key="5">
    <source>
        <dbReference type="EMBL" id="RCW40534.1"/>
    </source>
</evidence>
<dbReference type="OrthoDB" id="9789291at2"/>
<feature type="transmembrane region" description="Helical" evidence="3">
    <location>
        <begin position="29"/>
        <end position="45"/>
    </location>
</feature>
<proteinExistence type="inferred from homology"/>
<protein>
    <submittedName>
        <fullName evidence="5">Type IV leader peptidase family protein</fullName>
    </submittedName>
</protein>
<evidence type="ECO:0000313" key="6">
    <source>
        <dbReference type="Proteomes" id="UP000252415"/>
    </source>
</evidence>
<dbReference type="PANTHER" id="PTHR30487:SF0">
    <property type="entry name" value="PREPILIN LEADER PEPTIDASE_N-METHYLTRANSFERASE-RELATED"/>
    <property type="match status" value="1"/>
</dbReference>
<dbReference type="Gene3D" id="1.20.120.1220">
    <property type="match status" value="1"/>
</dbReference>
<comment type="similarity">
    <text evidence="1 2">Belongs to the peptidase A24 family.</text>
</comment>
<dbReference type="GO" id="GO:0005886">
    <property type="term" value="C:plasma membrane"/>
    <property type="evidence" value="ECO:0007669"/>
    <property type="project" value="TreeGrafter"/>
</dbReference>
<keyword evidence="3" id="KW-1133">Transmembrane helix</keyword>
<dbReference type="AlphaFoldDB" id="A0A368VGS3"/>
<dbReference type="PRINTS" id="PR00864">
    <property type="entry name" value="PREPILNPTASE"/>
</dbReference>
<gene>
    <name evidence="5" type="ORF">DFP97_13410</name>
</gene>
<dbReference type="GO" id="GO:0004190">
    <property type="term" value="F:aspartic-type endopeptidase activity"/>
    <property type="evidence" value="ECO:0007669"/>
    <property type="project" value="InterPro"/>
</dbReference>
<name>A0A368VGS3_9BACL</name>
<sequence>MLAPALPVRFSAVLGLGLMASFMEFSEEWIVAIPFIVALLTISFCDWRHMIIPDKITIPGIILAATIRIFIHPLPYWEYVVAALLGGGIFYCFKLIGKVIRKSDAIGYGDIKLLLLTGLVLGLKLTLLSFLIFCFVGTLMGIYLVVSRSGDKNVIVPFGPVIASASFISYIYGNEIFFGVYSKLLL</sequence>
<comment type="caution">
    <text evidence="5">The sequence shown here is derived from an EMBL/GenBank/DDBJ whole genome shotgun (WGS) entry which is preliminary data.</text>
</comment>
<keyword evidence="6" id="KW-1185">Reference proteome</keyword>
<dbReference type="Proteomes" id="UP000252415">
    <property type="component" value="Unassembled WGS sequence"/>
</dbReference>
<keyword evidence="3" id="KW-0812">Transmembrane</keyword>
<evidence type="ECO:0000256" key="2">
    <source>
        <dbReference type="RuleBase" id="RU003793"/>
    </source>
</evidence>
<reference evidence="5 6" key="1">
    <citation type="submission" date="2018-07" db="EMBL/GenBank/DDBJ databases">
        <title>Genomic Encyclopedia of Type Strains, Phase III (KMG-III): the genomes of soil and plant-associated and newly described type strains.</title>
        <authorList>
            <person name="Whitman W."/>
        </authorList>
    </citation>
    <scope>NUCLEOTIDE SEQUENCE [LARGE SCALE GENOMIC DNA]</scope>
    <source>
        <strain evidence="5 6">CECT 7506</strain>
    </source>
</reference>
<dbReference type="RefSeq" id="WP_147275119.1">
    <property type="nucleotide sequence ID" value="NZ_QPJD01000034.1"/>
</dbReference>
<feature type="transmembrane region" description="Helical" evidence="3">
    <location>
        <begin position="113"/>
        <end position="146"/>
    </location>
</feature>
<feature type="transmembrane region" description="Helical" evidence="3">
    <location>
        <begin position="76"/>
        <end position="93"/>
    </location>
</feature>